<keyword evidence="5" id="KW-1000">Mitochondrion outer membrane</keyword>
<dbReference type="Proteomes" id="UP001370490">
    <property type="component" value="Unassembled WGS sequence"/>
</dbReference>
<dbReference type="CDD" id="cd22884">
    <property type="entry name" value="TOM22"/>
    <property type="match status" value="1"/>
</dbReference>
<evidence type="ECO:0000256" key="1">
    <source>
        <dbReference type="ARBA" id="ARBA00004572"/>
    </source>
</evidence>
<dbReference type="PANTHER" id="PTHR46867">
    <property type="entry name" value="MITOCHONDRIAL IMPORT RECEPTOR SUBUNIT TOM9-2"/>
    <property type="match status" value="1"/>
</dbReference>
<dbReference type="PANTHER" id="PTHR46867:SF4">
    <property type="entry name" value="MITOCHONDRIAL IMPORT RECEPTOR SUBUNIT TOM9-2"/>
    <property type="match status" value="1"/>
</dbReference>
<feature type="transmembrane region" description="Helical" evidence="12">
    <location>
        <begin position="56"/>
        <end position="73"/>
    </location>
</feature>
<dbReference type="GO" id="GO:0006886">
    <property type="term" value="P:intracellular protein transport"/>
    <property type="evidence" value="ECO:0007669"/>
    <property type="project" value="InterPro"/>
</dbReference>
<evidence type="ECO:0000256" key="6">
    <source>
        <dbReference type="ARBA" id="ARBA00022927"/>
    </source>
</evidence>
<evidence type="ECO:0000256" key="3">
    <source>
        <dbReference type="ARBA" id="ARBA00022448"/>
    </source>
</evidence>
<sequence>MASQGRRVSLPTSGEDGILARVSNAVSQSSIISQGKRIASDTAYVTKKLLRSTGKAAWIAGTTFVILVVPLIIEMDREQQFNEMELQQASLLGAPPAAQQKFLYLENPNLAKGGAAPLINADANANFSL</sequence>
<evidence type="ECO:0000256" key="11">
    <source>
        <dbReference type="ARBA" id="ARBA00023170"/>
    </source>
</evidence>
<comment type="similarity">
    <text evidence="2">Belongs to the Tom22 family.</text>
</comment>
<keyword evidence="3" id="KW-0813">Transport</keyword>
<evidence type="ECO:0000256" key="12">
    <source>
        <dbReference type="SAM" id="Phobius"/>
    </source>
</evidence>
<accession>A0AAN8ZDH6</accession>
<comment type="caution">
    <text evidence="13">The sequence shown here is derived from an EMBL/GenBank/DDBJ whole genome shotgun (WGS) entry which is preliminary data.</text>
</comment>
<dbReference type="InterPro" id="IPR005683">
    <property type="entry name" value="Tom22"/>
</dbReference>
<keyword evidence="7 12" id="KW-1133">Transmembrane helix</keyword>
<organism evidence="13 14">
    <name type="scientific">Dillenia turbinata</name>
    <dbReference type="NCBI Taxonomy" id="194707"/>
    <lineage>
        <taxon>Eukaryota</taxon>
        <taxon>Viridiplantae</taxon>
        <taxon>Streptophyta</taxon>
        <taxon>Embryophyta</taxon>
        <taxon>Tracheophyta</taxon>
        <taxon>Spermatophyta</taxon>
        <taxon>Magnoliopsida</taxon>
        <taxon>eudicotyledons</taxon>
        <taxon>Gunneridae</taxon>
        <taxon>Pentapetalae</taxon>
        <taxon>Dilleniales</taxon>
        <taxon>Dilleniaceae</taxon>
        <taxon>Dillenia</taxon>
    </lineage>
</organism>
<protein>
    <submittedName>
        <fullName evidence="13">Mitochondrial import receptor subunit Tom22</fullName>
    </submittedName>
</protein>
<evidence type="ECO:0000256" key="9">
    <source>
        <dbReference type="ARBA" id="ARBA00023128"/>
    </source>
</evidence>
<dbReference type="GO" id="GO:0005741">
    <property type="term" value="C:mitochondrial outer membrane"/>
    <property type="evidence" value="ECO:0007669"/>
    <property type="project" value="UniProtKB-SubCell"/>
</dbReference>
<keyword evidence="9" id="KW-0496">Mitochondrion</keyword>
<dbReference type="Pfam" id="PF04281">
    <property type="entry name" value="Tom22"/>
    <property type="match status" value="1"/>
</dbReference>
<gene>
    <name evidence="13" type="ORF">RJ641_003797</name>
</gene>
<evidence type="ECO:0000256" key="2">
    <source>
        <dbReference type="ARBA" id="ARBA00009874"/>
    </source>
</evidence>
<keyword evidence="14" id="KW-1185">Reference proteome</keyword>
<keyword evidence="8" id="KW-0811">Translocation</keyword>
<evidence type="ECO:0000256" key="8">
    <source>
        <dbReference type="ARBA" id="ARBA00023010"/>
    </source>
</evidence>
<keyword evidence="10 12" id="KW-0472">Membrane</keyword>
<evidence type="ECO:0000313" key="14">
    <source>
        <dbReference type="Proteomes" id="UP001370490"/>
    </source>
</evidence>
<name>A0AAN8ZDH6_9MAGN</name>
<comment type="subcellular location">
    <subcellularLocation>
        <location evidence="1">Mitochondrion outer membrane</location>
        <topology evidence="1">Single-pass membrane protein</topology>
    </subcellularLocation>
</comment>
<reference evidence="13 14" key="1">
    <citation type="submission" date="2023-12" db="EMBL/GenBank/DDBJ databases">
        <title>A high-quality genome assembly for Dillenia turbinata (Dilleniales).</title>
        <authorList>
            <person name="Chanderbali A."/>
        </authorList>
    </citation>
    <scope>NUCLEOTIDE SEQUENCE [LARGE SCALE GENOMIC DNA]</scope>
    <source>
        <strain evidence="13">LSX21</strain>
        <tissue evidence="13">Leaf</tissue>
    </source>
</reference>
<keyword evidence="6" id="KW-0653">Protein transport</keyword>
<keyword evidence="11 13" id="KW-0675">Receptor</keyword>
<dbReference type="EMBL" id="JBAMMX010000012">
    <property type="protein sequence ID" value="KAK6929703.1"/>
    <property type="molecule type" value="Genomic_DNA"/>
</dbReference>
<evidence type="ECO:0000313" key="13">
    <source>
        <dbReference type="EMBL" id="KAK6929703.1"/>
    </source>
</evidence>
<keyword evidence="4 12" id="KW-0812">Transmembrane</keyword>
<evidence type="ECO:0000256" key="4">
    <source>
        <dbReference type="ARBA" id="ARBA00022692"/>
    </source>
</evidence>
<evidence type="ECO:0000256" key="10">
    <source>
        <dbReference type="ARBA" id="ARBA00023136"/>
    </source>
</evidence>
<evidence type="ECO:0000256" key="5">
    <source>
        <dbReference type="ARBA" id="ARBA00022787"/>
    </source>
</evidence>
<dbReference type="InterPro" id="IPR017411">
    <property type="entry name" value="Tom22_pln"/>
</dbReference>
<dbReference type="AlphaFoldDB" id="A0AAN8ZDH6"/>
<evidence type="ECO:0000256" key="7">
    <source>
        <dbReference type="ARBA" id="ARBA00022989"/>
    </source>
</evidence>
<proteinExistence type="inferred from homology"/>